<reference evidence="4" key="1">
    <citation type="journal article" date="2021" name="Microb. Physiol.">
        <title>Proteogenomic Insights into the Physiology of Marine, Sulfate-Reducing, Filamentous Desulfonema limicola and Desulfonema magnum.</title>
        <authorList>
            <person name="Schnaars V."/>
            <person name="Wohlbrand L."/>
            <person name="Scheve S."/>
            <person name="Hinrichs C."/>
            <person name="Reinhardt R."/>
            <person name="Rabus R."/>
        </authorList>
    </citation>
    <scope>NUCLEOTIDE SEQUENCE</scope>
    <source>
        <strain evidence="4">4be13</strain>
    </source>
</reference>
<dbReference type="EMBL" id="CP061800">
    <property type="protein sequence ID" value="QTA84098.1"/>
    <property type="molecule type" value="Genomic_DNA"/>
</dbReference>
<keyword evidence="5" id="KW-1185">Reference proteome</keyword>
<dbReference type="PANTHER" id="PTHR31459:SF2">
    <property type="entry name" value="OS03G0843300 PROTEIN"/>
    <property type="match status" value="1"/>
</dbReference>
<dbReference type="Pfam" id="PF03168">
    <property type="entry name" value="LEA_2"/>
    <property type="match status" value="2"/>
</dbReference>
<keyword evidence="2" id="KW-0812">Transmembrane</keyword>
<organism evidence="4 5">
    <name type="scientific">Desulfonema magnum</name>
    <dbReference type="NCBI Taxonomy" id="45655"/>
    <lineage>
        <taxon>Bacteria</taxon>
        <taxon>Pseudomonadati</taxon>
        <taxon>Thermodesulfobacteriota</taxon>
        <taxon>Desulfobacteria</taxon>
        <taxon>Desulfobacterales</taxon>
        <taxon>Desulfococcaceae</taxon>
        <taxon>Desulfonema</taxon>
    </lineage>
</organism>
<dbReference type="SUPFAM" id="SSF117070">
    <property type="entry name" value="LEA14-like"/>
    <property type="match status" value="2"/>
</dbReference>
<proteinExistence type="inferred from homology"/>
<dbReference type="GO" id="GO:0009269">
    <property type="term" value="P:response to desiccation"/>
    <property type="evidence" value="ECO:0007669"/>
    <property type="project" value="InterPro"/>
</dbReference>
<dbReference type="Proteomes" id="UP000663722">
    <property type="component" value="Chromosome"/>
</dbReference>
<evidence type="ECO:0000256" key="1">
    <source>
        <dbReference type="ARBA" id="ARBA00005960"/>
    </source>
</evidence>
<feature type="transmembrane region" description="Helical" evidence="2">
    <location>
        <begin position="21"/>
        <end position="39"/>
    </location>
</feature>
<feature type="domain" description="Water stress and hypersensitive response" evidence="3">
    <location>
        <begin position="49"/>
        <end position="165"/>
    </location>
</feature>
<dbReference type="RefSeq" id="WP_207680727.1">
    <property type="nucleotide sequence ID" value="NZ_CP061800.1"/>
</dbReference>
<keyword evidence="2" id="KW-0472">Membrane</keyword>
<evidence type="ECO:0000313" key="4">
    <source>
        <dbReference type="EMBL" id="QTA84098.1"/>
    </source>
</evidence>
<name>A0A975BF06_9BACT</name>
<dbReference type="AlphaFoldDB" id="A0A975BF06"/>
<feature type="domain" description="Water stress and hypersensitive response" evidence="3">
    <location>
        <begin position="170"/>
        <end position="288"/>
    </location>
</feature>
<dbReference type="KEGG" id="dmm:dnm_000910"/>
<dbReference type="InterPro" id="IPR004864">
    <property type="entry name" value="LEA_2"/>
</dbReference>
<protein>
    <recommendedName>
        <fullName evidence="3">Water stress and hypersensitive response domain-containing protein</fullName>
    </recommendedName>
</protein>
<dbReference type="Gene3D" id="2.60.40.1820">
    <property type="match status" value="2"/>
</dbReference>
<evidence type="ECO:0000313" key="5">
    <source>
        <dbReference type="Proteomes" id="UP000663722"/>
    </source>
</evidence>
<gene>
    <name evidence="4" type="ORF">dnm_000910</name>
</gene>
<comment type="similarity">
    <text evidence="1">Belongs to the LEA type 2 family.</text>
</comment>
<accession>A0A975BF06</accession>
<dbReference type="SMART" id="SM00769">
    <property type="entry name" value="WHy"/>
    <property type="match status" value="2"/>
</dbReference>
<dbReference type="InterPro" id="IPR045043">
    <property type="entry name" value="Lea14-like"/>
</dbReference>
<evidence type="ECO:0000256" key="2">
    <source>
        <dbReference type="SAM" id="Phobius"/>
    </source>
</evidence>
<dbReference type="InterPro" id="IPR013990">
    <property type="entry name" value="WHy-dom"/>
</dbReference>
<evidence type="ECO:0000259" key="3">
    <source>
        <dbReference type="SMART" id="SM00769"/>
    </source>
</evidence>
<sequence>MKKTMSAGNFFQRTNAHKKTVLVVLIVKIMMIWGCATLVDQELLDKPVVTFEGMTLENMSLFESTPVFSFKVSNPNPMSIKIRSIGYSFKINDKKFIKGVADKGIPLKAVGSEQVGLSVTFNYPGLFESVTEFIQSDKIAYDLSGFIGAGPFAIPYQTKGFIDIPGLPKISIKYVDTSNFSLTGTSTVIIVFSIENPNPFPIQLKGLNYSINLSETRFAKGSFKTVSPIAENSSSLVKIPMNVTFSELDWSLDNVLTKASSEYELSGKMKFYVPKMGKKNFPFHHTGNVSFIKEGTEMK</sequence>
<keyword evidence="2" id="KW-1133">Transmembrane helix</keyword>
<dbReference type="PANTHER" id="PTHR31459">
    <property type="match status" value="1"/>
</dbReference>